<dbReference type="CDD" id="cd09928">
    <property type="entry name" value="SH2_Cterm_SPT6_like"/>
    <property type="match status" value="1"/>
</dbReference>
<dbReference type="SUPFAM" id="SSF53098">
    <property type="entry name" value="Ribonuclease H-like"/>
    <property type="match status" value="1"/>
</dbReference>
<feature type="compositionally biased region" description="Pro residues" evidence="11">
    <location>
        <begin position="1520"/>
        <end position="1536"/>
    </location>
</feature>
<keyword evidence="7" id="KW-0804">Transcription</keyword>
<feature type="compositionally biased region" description="Low complexity" evidence="11">
    <location>
        <begin position="1504"/>
        <end position="1515"/>
    </location>
</feature>
<comment type="subcellular location">
    <subcellularLocation>
        <location evidence="2">Chromosome</location>
    </subcellularLocation>
    <subcellularLocation>
        <location evidence="1">Nucleus</location>
    </subcellularLocation>
</comment>
<dbReference type="GO" id="GO:0008023">
    <property type="term" value="C:transcription elongation factor complex"/>
    <property type="evidence" value="ECO:0007669"/>
    <property type="project" value="TreeGrafter"/>
</dbReference>
<dbReference type="Pfam" id="PF21710">
    <property type="entry name" value="Spt6_S1"/>
    <property type="match status" value="1"/>
</dbReference>
<dbReference type="InterPro" id="IPR028088">
    <property type="entry name" value="Spt6_HTH_DNA-bd_dom"/>
</dbReference>
<dbReference type="InterPro" id="IPR032706">
    <property type="entry name" value="Spt6_HHH"/>
</dbReference>
<comment type="function">
    <text evidence="10">Histone H3-H4 chaperone that plays a role in maintenance of chromatin structure during RNA polymerase II transcription elongation thereby repressing transcription initiation from cryptic promoters. Mediates the reassembly of nucleosomes onto the promoters of at least a selected set of genes during repression; the nucleosome reassembly is essential for transcriptional repression. Essential for viability.</text>
</comment>
<evidence type="ECO:0000256" key="4">
    <source>
        <dbReference type="ARBA" id="ARBA00020248"/>
    </source>
</evidence>
<evidence type="ECO:0000256" key="5">
    <source>
        <dbReference type="ARBA" id="ARBA00022454"/>
    </source>
</evidence>
<dbReference type="InterPro" id="IPR012340">
    <property type="entry name" value="NA-bd_OB-fold"/>
</dbReference>
<dbReference type="InterPro" id="IPR017072">
    <property type="entry name" value="TF_Spt6"/>
</dbReference>
<dbReference type="Gene3D" id="3.30.420.140">
    <property type="entry name" value="YqgF/RNase H-like domain"/>
    <property type="match status" value="1"/>
</dbReference>
<dbReference type="PANTHER" id="PTHR10145:SF6">
    <property type="entry name" value="TRANSCRIPTION ELONGATION FACTOR SPT6"/>
    <property type="match status" value="1"/>
</dbReference>
<evidence type="ECO:0000256" key="1">
    <source>
        <dbReference type="ARBA" id="ARBA00004123"/>
    </source>
</evidence>
<feature type="region of interest" description="Disordered" evidence="11">
    <location>
        <begin position="1"/>
        <end position="203"/>
    </location>
</feature>
<dbReference type="Proteomes" id="UP001219933">
    <property type="component" value="Chromosome 3"/>
</dbReference>
<dbReference type="SUPFAM" id="SSF158832">
    <property type="entry name" value="Tex N-terminal region-like"/>
    <property type="match status" value="1"/>
</dbReference>
<dbReference type="InterPro" id="IPR035019">
    <property type="entry name" value="Spt6_SH2_N"/>
</dbReference>
<dbReference type="InterPro" id="IPR037027">
    <property type="entry name" value="YqgF/RNaseH-like_dom_sf"/>
</dbReference>
<dbReference type="InterPro" id="IPR000980">
    <property type="entry name" value="SH2"/>
</dbReference>
<dbReference type="GO" id="GO:0140673">
    <property type="term" value="P:transcription elongation-coupled chromatin remodeling"/>
    <property type="evidence" value="ECO:0007669"/>
    <property type="project" value="InterPro"/>
</dbReference>
<dbReference type="Pfam" id="PF14641">
    <property type="entry name" value="HTH_44"/>
    <property type="match status" value="1"/>
</dbReference>
<feature type="compositionally biased region" description="Basic and acidic residues" evidence="11">
    <location>
        <begin position="111"/>
        <end position="150"/>
    </location>
</feature>
<feature type="compositionally biased region" description="Basic and acidic residues" evidence="11">
    <location>
        <begin position="177"/>
        <end position="189"/>
    </location>
</feature>
<evidence type="ECO:0000256" key="6">
    <source>
        <dbReference type="ARBA" id="ARBA00022999"/>
    </source>
</evidence>
<dbReference type="InterPro" id="IPR023323">
    <property type="entry name" value="Tex-like_dom_sf"/>
</dbReference>
<keyword evidence="13" id="KW-0648">Protein biosynthesis</keyword>
<feature type="region of interest" description="Disordered" evidence="11">
    <location>
        <begin position="1494"/>
        <end position="1536"/>
    </location>
</feature>
<evidence type="ECO:0000256" key="3">
    <source>
        <dbReference type="ARBA" id="ARBA00009253"/>
    </source>
</evidence>
<organism evidence="13 14">
    <name type="scientific">Malassezia cuniculi</name>
    <dbReference type="NCBI Taxonomy" id="948313"/>
    <lineage>
        <taxon>Eukaryota</taxon>
        <taxon>Fungi</taxon>
        <taxon>Dikarya</taxon>
        <taxon>Basidiomycota</taxon>
        <taxon>Ustilaginomycotina</taxon>
        <taxon>Malasseziomycetes</taxon>
        <taxon>Malasseziales</taxon>
        <taxon>Malasseziaceae</taxon>
        <taxon>Malassezia</taxon>
    </lineage>
</organism>
<dbReference type="Gene3D" id="1.10.150.850">
    <property type="entry name" value="Spt6, helix-hairpin-helix domain"/>
    <property type="match status" value="2"/>
</dbReference>
<evidence type="ECO:0000256" key="7">
    <source>
        <dbReference type="ARBA" id="ARBA00023163"/>
    </source>
</evidence>
<dbReference type="Pfam" id="PF14632">
    <property type="entry name" value="SPT6_acidic"/>
    <property type="match status" value="1"/>
</dbReference>
<evidence type="ECO:0000256" key="10">
    <source>
        <dbReference type="ARBA" id="ARBA00093389"/>
    </source>
</evidence>
<dbReference type="GO" id="GO:0005694">
    <property type="term" value="C:chromosome"/>
    <property type="evidence" value="ECO:0007669"/>
    <property type="project" value="UniProtKB-SubCell"/>
</dbReference>
<feature type="compositionally biased region" description="Acidic residues" evidence="11">
    <location>
        <begin position="26"/>
        <end position="37"/>
    </location>
</feature>
<dbReference type="GO" id="GO:0031491">
    <property type="term" value="F:nucleosome binding"/>
    <property type="evidence" value="ECO:0007669"/>
    <property type="project" value="TreeGrafter"/>
</dbReference>
<keyword evidence="13" id="KW-0251">Elongation factor</keyword>
<dbReference type="CDD" id="cd09918">
    <property type="entry name" value="SH2_Nterm_SPT6_like"/>
    <property type="match status" value="1"/>
</dbReference>
<dbReference type="InterPro" id="IPR023319">
    <property type="entry name" value="Tex-like_HTH_dom_sf"/>
</dbReference>
<dbReference type="Pfam" id="PF14639">
    <property type="entry name" value="YqgF"/>
    <property type="match status" value="1"/>
</dbReference>
<dbReference type="InterPro" id="IPR028231">
    <property type="entry name" value="Spt6_YqgF"/>
</dbReference>
<evidence type="ECO:0000256" key="11">
    <source>
        <dbReference type="SAM" id="MobiDB-lite"/>
    </source>
</evidence>
<dbReference type="Pfam" id="PF14635">
    <property type="entry name" value="HHH_7"/>
    <property type="match status" value="1"/>
</dbReference>
<dbReference type="InterPro" id="IPR049540">
    <property type="entry name" value="Spt6-like_S1"/>
</dbReference>
<keyword evidence="5" id="KW-0158">Chromosome</keyword>
<sequence length="1536" mass="171839">MDAEGATRPAREEERERARASARTYDDEDAPSSEGEGENLMKESGNIVGSDDDSSEEEDDDDEEEQRRIAEGFIVDDDGAEDEEEKIRRRKRRRQRRREEEAEELDEDDLALLKENRGPEPSAKRFRPDEARGSDLAHIFDDDDAPRRDAYDDDGLDDFIEEDDEEQEFEGLDEEQREAARRERLEERRRARQTGARVDPLRAGIDPEAWDEVHDIFGNGEDYAWALEEDEAEEDEERLDYRDIFEPAQIQERLLTDADERIRQADVPERLQLSLPGEDGLRLLERKLTDSELDDAARWAAPRISERTSSLFDNDGAEHARLRPEWLRCVRDMLAYLLNDMLEVPFLTQHRMDELEYSQVNETSRARDTVPLLVRQELVTLSALGLKYKLLLARKEALRRVFGLLESDADTASYFDELLGLAGSNEEVADVAEWLSMRFGDKYRDAALRAEGEEPSARQLKKPQVVGEYERVRDTSAAALAARFGLSAQALAANVSGARVHVPDDDASPPADVARELNTSLTQARTLLSHEIGREPLLRKEARALFRSSALLDVEPTERGMSRIDEGHPYYNFKFLRSKPVSAVLQNASQFLQIVHAEEERLVSVTLRLPTDVASRFERRLVENYQSDGVSDVSRLWNEERGLVVEDATTLFLIPHARAWAREWLLEECRDSLLRFCEAQLTNRVEAGPYQSAGMQSRNGDPEIDEITSVPRVLAVSHGVGDPRKSAVAVVFLDDYGRLLEHTSFDSLRSPAHNDDGEAPDPRRDFIALIRRRRPDVVVVNGFSARTVELRREVEDLVRTAHDERVADEGLSAQQASHAVVDVISCYDDVARLYQHSQRAASEFAELSVLGRYCVGLARYVQSPVNEFAALGDDLVAIQFDPAQRLLPADRLRSHLERAIVLLVNDIGVDLNAAVAQPYAQHMLQYVAGLGPRKALALVRAIAAKLEGHVASREALVRHGLLTFCVWTNCVAFLRIEPSETETMDEEAHDVLDETRIHPEDYDYPRQMARDALSKHEEDLEGEHPSLACREIMEDAHPEEKLAALDLDSYAAMLYSQRGLRKRLTLYQCKQELIRPFDDWRPSQRLPGIEEQFTMFTGESRRTLAEGFVVPVTVLRVEEGRDMEGFLRVRLDAGLDGTISGRDIMAGYNSRDVRLRNMFRYGQTLSAVVVMLDMRSFRVELSIRPEAFEHTNPAQGRVPVDPMYFDNEQAQVANEQAEARLRRRTQSRIGSRVIDHPNYFNFNSSQAESYLATQPRGAVVVRPSSRGMDHLAVTWKVDDGVYQHIDVLELDKENDQALGRILRVADMGSYSDLDDLIVNHVRPMAMMVEMMMNHEKYKGADTETLHRFLTNTSLANPTRSIYAFGLNKQRPGYFDLAFKANSSAPIQTWPVKVLPGAFRLGQASHLSDMAALTNAFKTQYAAQASAAAGRSGARTPGGAYRGAATPMHGGMTPGRYGYGAATPGAYGGATPGRFAGGYGGGTTPGAAYGAPPPGYGGAGGGATTPGAAYGARTPGGAYGAPPPGYGQPPPSRPGQW</sequence>
<dbReference type="SMART" id="SM00316">
    <property type="entry name" value="S1"/>
    <property type="match status" value="1"/>
</dbReference>
<dbReference type="InterPro" id="IPR010994">
    <property type="entry name" value="RuvA_2-like"/>
</dbReference>
<keyword evidence="14" id="KW-1185">Reference proteome</keyword>
<evidence type="ECO:0000259" key="12">
    <source>
        <dbReference type="PROSITE" id="PS50126"/>
    </source>
</evidence>
<name>A0AAF0EUZ1_9BASI</name>
<comment type="similarity">
    <text evidence="3">Belongs to the SPT6 family.</text>
</comment>
<dbReference type="PANTHER" id="PTHR10145">
    <property type="entry name" value="TRANSCRIPTION ELONGATION FACTOR SPT6"/>
    <property type="match status" value="1"/>
</dbReference>
<dbReference type="Gene3D" id="2.40.50.140">
    <property type="entry name" value="Nucleic acid-binding proteins"/>
    <property type="match status" value="1"/>
</dbReference>
<dbReference type="InterPro" id="IPR042066">
    <property type="entry name" value="Spt6_death-like"/>
</dbReference>
<dbReference type="FunFam" id="3.30.505.10:FF:000056">
    <property type="entry name" value="Transcription elongation factor Spt6"/>
    <property type="match status" value="1"/>
</dbReference>
<gene>
    <name evidence="13" type="primary">SPT6</name>
    <name evidence="13" type="ORF">MCUN1_002477</name>
</gene>
<dbReference type="EMBL" id="CP119879">
    <property type="protein sequence ID" value="WFD35619.1"/>
    <property type="molecule type" value="Genomic_DNA"/>
</dbReference>
<dbReference type="Pfam" id="PF14633">
    <property type="entry name" value="SH2_2"/>
    <property type="match status" value="1"/>
</dbReference>
<dbReference type="SMART" id="SM00252">
    <property type="entry name" value="SH2"/>
    <property type="match status" value="1"/>
</dbReference>
<keyword evidence="8" id="KW-0539">Nucleus</keyword>
<reference evidence="13" key="1">
    <citation type="submission" date="2023-03" db="EMBL/GenBank/DDBJ databases">
        <title>Mating type loci evolution in Malassezia.</title>
        <authorList>
            <person name="Coelho M.A."/>
        </authorList>
    </citation>
    <scope>NUCLEOTIDE SEQUENCE</scope>
    <source>
        <strain evidence="13">CBS 11721</strain>
    </source>
</reference>
<dbReference type="InterPro" id="IPR036860">
    <property type="entry name" value="SH2_dom_sf"/>
</dbReference>
<dbReference type="InterPro" id="IPR012337">
    <property type="entry name" value="RNaseH-like_sf"/>
</dbReference>
<dbReference type="FunFam" id="1.10.10.2740:FF:000002">
    <property type="entry name" value="Transcription elongation factor Spt6"/>
    <property type="match status" value="1"/>
</dbReference>
<evidence type="ECO:0000256" key="9">
    <source>
        <dbReference type="ARBA" id="ARBA00029871"/>
    </source>
</evidence>
<feature type="compositionally biased region" description="Acidic residues" evidence="11">
    <location>
        <begin position="50"/>
        <end position="64"/>
    </location>
</feature>
<dbReference type="GO" id="GO:0034728">
    <property type="term" value="P:nucleosome organization"/>
    <property type="evidence" value="ECO:0007669"/>
    <property type="project" value="TreeGrafter"/>
</dbReference>
<feature type="compositionally biased region" description="Acidic residues" evidence="11">
    <location>
        <begin position="151"/>
        <end position="176"/>
    </location>
</feature>
<feature type="compositionally biased region" description="Basic and acidic residues" evidence="11">
    <location>
        <begin position="9"/>
        <end position="19"/>
    </location>
</feature>
<dbReference type="InterPro" id="IPR035420">
    <property type="entry name" value="Spt6_SH2"/>
</dbReference>
<dbReference type="SUPFAM" id="SSF55550">
    <property type="entry name" value="SH2 domain"/>
    <property type="match status" value="1"/>
</dbReference>
<evidence type="ECO:0000313" key="14">
    <source>
        <dbReference type="Proteomes" id="UP001219933"/>
    </source>
</evidence>
<dbReference type="Gene3D" id="3.30.505.10">
    <property type="entry name" value="SH2 domain"/>
    <property type="match status" value="2"/>
</dbReference>
<dbReference type="InterPro" id="IPR003029">
    <property type="entry name" value="S1_domain"/>
</dbReference>
<dbReference type="GO" id="GO:0003746">
    <property type="term" value="F:translation elongation factor activity"/>
    <property type="evidence" value="ECO:0007669"/>
    <property type="project" value="UniProtKB-KW"/>
</dbReference>
<dbReference type="Gene3D" id="1.10.10.2740">
    <property type="entry name" value="Spt6, Death-like domain"/>
    <property type="match status" value="1"/>
</dbReference>
<feature type="domain" description="S1 motif" evidence="12">
    <location>
        <begin position="1107"/>
        <end position="1184"/>
    </location>
</feature>
<evidence type="ECO:0000256" key="2">
    <source>
        <dbReference type="ARBA" id="ARBA00004286"/>
    </source>
</evidence>
<dbReference type="GO" id="GO:0042393">
    <property type="term" value="F:histone binding"/>
    <property type="evidence" value="ECO:0007669"/>
    <property type="project" value="TreeGrafter"/>
</dbReference>
<dbReference type="InterPro" id="IPR035018">
    <property type="entry name" value="Spt6_SH2_C"/>
</dbReference>
<keyword evidence="6" id="KW-0727">SH2 domain</keyword>
<evidence type="ECO:0000313" key="13">
    <source>
        <dbReference type="EMBL" id="WFD35619.1"/>
    </source>
</evidence>
<feature type="compositionally biased region" description="Acidic residues" evidence="11">
    <location>
        <begin position="101"/>
        <end position="110"/>
    </location>
</feature>
<dbReference type="GO" id="GO:0003677">
    <property type="term" value="F:DNA binding"/>
    <property type="evidence" value="ECO:0007669"/>
    <property type="project" value="InterPro"/>
</dbReference>
<dbReference type="InterPro" id="IPR028083">
    <property type="entry name" value="Spt6_acidic_N_dom"/>
</dbReference>
<proteinExistence type="inferred from homology"/>
<protein>
    <recommendedName>
        <fullName evidence="4">Transcription elongation factor SPT6</fullName>
    </recommendedName>
    <alternativeName>
        <fullName evidence="9">Chromatin elongation factor SPT6</fullName>
    </alternativeName>
</protein>
<dbReference type="SUPFAM" id="SSF47781">
    <property type="entry name" value="RuvA domain 2-like"/>
    <property type="match status" value="2"/>
</dbReference>
<dbReference type="Gene3D" id="1.10.3500.10">
    <property type="entry name" value="Tex N-terminal region-like"/>
    <property type="match status" value="1"/>
</dbReference>
<accession>A0AAF0EUZ1</accession>
<dbReference type="Gene3D" id="1.10.10.650">
    <property type="entry name" value="RuvA domain 2-like"/>
    <property type="match status" value="1"/>
</dbReference>
<feature type="compositionally biased region" description="Acidic residues" evidence="11">
    <location>
        <begin position="74"/>
        <end position="84"/>
    </location>
</feature>
<dbReference type="PROSITE" id="PS50126">
    <property type="entry name" value="S1"/>
    <property type="match status" value="1"/>
</dbReference>
<evidence type="ECO:0000256" key="8">
    <source>
        <dbReference type="ARBA" id="ARBA00023242"/>
    </source>
</evidence>